<protein>
    <submittedName>
        <fullName evidence="1">Uncharacterized protein</fullName>
    </submittedName>
</protein>
<dbReference type="AlphaFoldDB" id="A0A8S1B416"/>
<accession>A0A8S1B416</accession>
<sequence>MWSSLSKKSSRNFNSFNILGLPKMRVLSSSRRPAHSHVTQKQTSWSFNSHSAKKICKWNTDIARLNHKVALTMRGDAR</sequence>
<evidence type="ECO:0000313" key="3">
    <source>
        <dbReference type="Proteomes" id="UP000494106"/>
    </source>
</evidence>
<dbReference type="Proteomes" id="UP000494256">
    <property type="component" value="Unassembled WGS sequence"/>
</dbReference>
<dbReference type="Proteomes" id="UP000494106">
    <property type="component" value="Unassembled WGS sequence"/>
</dbReference>
<evidence type="ECO:0000313" key="4">
    <source>
        <dbReference type="Proteomes" id="UP000494256"/>
    </source>
</evidence>
<proteinExistence type="predicted"/>
<name>A0A8S1B416_ARCPL</name>
<dbReference type="EMBL" id="CADEBC010000608">
    <property type="protein sequence ID" value="CAB3259182.1"/>
    <property type="molecule type" value="Genomic_DNA"/>
</dbReference>
<organism evidence="1 4">
    <name type="scientific">Arctia plantaginis</name>
    <name type="common">Wood tiger moth</name>
    <name type="synonym">Phalaena plantaginis</name>
    <dbReference type="NCBI Taxonomy" id="874455"/>
    <lineage>
        <taxon>Eukaryota</taxon>
        <taxon>Metazoa</taxon>
        <taxon>Ecdysozoa</taxon>
        <taxon>Arthropoda</taxon>
        <taxon>Hexapoda</taxon>
        <taxon>Insecta</taxon>
        <taxon>Pterygota</taxon>
        <taxon>Neoptera</taxon>
        <taxon>Endopterygota</taxon>
        <taxon>Lepidoptera</taxon>
        <taxon>Glossata</taxon>
        <taxon>Ditrysia</taxon>
        <taxon>Noctuoidea</taxon>
        <taxon>Erebidae</taxon>
        <taxon>Arctiinae</taxon>
        <taxon>Arctia</taxon>
    </lineage>
</organism>
<gene>
    <name evidence="1" type="ORF">APLA_LOCUS15881</name>
    <name evidence="2" type="ORF">APLA_LOCUS16908</name>
</gene>
<evidence type="ECO:0000313" key="2">
    <source>
        <dbReference type="EMBL" id="CAB3259182.1"/>
    </source>
</evidence>
<dbReference type="OrthoDB" id="10420531at2759"/>
<dbReference type="EMBL" id="CADEBD010000530">
    <property type="protein sequence ID" value="CAB3257297.1"/>
    <property type="molecule type" value="Genomic_DNA"/>
</dbReference>
<comment type="caution">
    <text evidence="1">The sequence shown here is derived from an EMBL/GenBank/DDBJ whole genome shotgun (WGS) entry which is preliminary data.</text>
</comment>
<evidence type="ECO:0000313" key="1">
    <source>
        <dbReference type="EMBL" id="CAB3257297.1"/>
    </source>
</evidence>
<keyword evidence="3" id="KW-1185">Reference proteome</keyword>
<reference evidence="3 4" key="1">
    <citation type="submission" date="2020-04" db="EMBL/GenBank/DDBJ databases">
        <authorList>
            <person name="Wallbank WR R."/>
            <person name="Pardo Diaz C."/>
            <person name="Kozak K."/>
            <person name="Martin S."/>
            <person name="Jiggins C."/>
            <person name="Moest M."/>
            <person name="Warren A I."/>
            <person name="Byers J.R.P. K."/>
            <person name="Montejo-Kovacevich G."/>
            <person name="Yen C E."/>
        </authorList>
    </citation>
    <scope>NUCLEOTIDE SEQUENCE [LARGE SCALE GENOMIC DNA]</scope>
</reference>